<gene>
    <name evidence="2" type="ORF">GGQ59_002559</name>
</gene>
<dbReference type="AlphaFoldDB" id="A0A840I6S8"/>
<evidence type="ECO:0000313" key="3">
    <source>
        <dbReference type="Proteomes" id="UP000563524"/>
    </source>
</evidence>
<dbReference type="Proteomes" id="UP000563524">
    <property type="component" value="Unassembled WGS sequence"/>
</dbReference>
<sequence>MTDPSEKTFIVTGANTGVGLETARGLAAAGASVVMTARDRAKGDAALADVRASTGNGKVSLYLLDLASLDDIDRFAEEVLADIPRLDGLINNAGLGTTAKGKTKDDFELVVGTNYVGPFHLTERLLPRLLDTAERHGEARVVNVSSLAHAFARRFDPDDLFPSPRPRSRDAYAESKLANLLHARELARRYGAKGLRAHAVHPGFVASSFGRKEHFPGPWQLVFGLTKPLQIPPEKGAQPSLHAALSDEAGRLNGTYFVKSKPKQPHLPTDPDAVQTRLWNNTEGLIERSRQA</sequence>
<accession>A0A840I6S8</accession>
<dbReference type="InterPro" id="IPR002347">
    <property type="entry name" value="SDR_fam"/>
</dbReference>
<dbReference type="CDD" id="cd05327">
    <property type="entry name" value="retinol-DH_like_SDR_c_like"/>
    <property type="match status" value="1"/>
</dbReference>
<dbReference type="PANTHER" id="PTHR43157">
    <property type="entry name" value="PHOSPHATIDYLINOSITOL-GLYCAN BIOSYNTHESIS CLASS F PROTEIN-RELATED"/>
    <property type="match status" value="1"/>
</dbReference>
<dbReference type="GO" id="GO:0016491">
    <property type="term" value="F:oxidoreductase activity"/>
    <property type="evidence" value="ECO:0007669"/>
    <property type="project" value="UniProtKB-KW"/>
</dbReference>
<dbReference type="PANTHER" id="PTHR43157:SF31">
    <property type="entry name" value="PHOSPHATIDYLINOSITOL-GLYCAN BIOSYNTHESIS CLASS F PROTEIN"/>
    <property type="match status" value="1"/>
</dbReference>
<comment type="caution">
    <text evidence="2">The sequence shown here is derived from an EMBL/GenBank/DDBJ whole genome shotgun (WGS) entry which is preliminary data.</text>
</comment>
<evidence type="ECO:0000256" key="1">
    <source>
        <dbReference type="ARBA" id="ARBA00023002"/>
    </source>
</evidence>
<dbReference type="SUPFAM" id="SSF51735">
    <property type="entry name" value="NAD(P)-binding Rossmann-fold domains"/>
    <property type="match status" value="1"/>
</dbReference>
<dbReference type="EMBL" id="JACHOB010000006">
    <property type="protein sequence ID" value="MBB4660015.1"/>
    <property type="molecule type" value="Genomic_DNA"/>
</dbReference>
<keyword evidence="1" id="KW-0560">Oxidoreductase</keyword>
<dbReference type="InterPro" id="IPR036291">
    <property type="entry name" value="NAD(P)-bd_dom_sf"/>
</dbReference>
<dbReference type="PRINTS" id="PR00081">
    <property type="entry name" value="GDHRDH"/>
</dbReference>
<reference evidence="2 3" key="1">
    <citation type="submission" date="2020-08" db="EMBL/GenBank/DDBJ databases">
        <title>Genomic Encyclopedia of Type Strains, Phase IV (KMG-IV): sequencing the most valuable type-strain genomes for metagenomic binning, comparative biology and taxonomic classification.</title>
        <authorList>
            <person name="Goeker M."/>
        </authorList>
    </citation>
    <scope>NUCLEOTIDE SEQUENCE [LARGE SCALE GENOMIC DNA]</scope>
    <source>
        <strain evidence="2 3">DSM 102850</strain>
    </source>
</reference>
<protein>
    <submittedName>
        <fullName evidence="2">NAD(P)-dependent dehydrogenase (Short-subunit alcohol dehydrogenase family)</fullName>
    </submittedName>
</protein>
<keyword evidence="3" id="KW-1185">Reference proteome</keyword>
<evidence type="ECO:0000313" key="2">
    <source>
        <dbReference type="EMBL" id="MBB4660015.1"/>
    </source>
</evidence>
<name>A0A840I6S8_9PROT</name>
<proteinExistence type="predicted"/>
<dbReference type="Pfam" id="PF00106">
    <property type="entry name" value="adh_short"/>
    <property type="match status" value="1"/>
</dbReference>
<dbReference type="RefSeq" id="WP_183819203.1">
    <property type="nucleotide sequence ID" value="NZ_JACHOB010000006.1"/>
</dbReference>
<organism evidence="2 3">
    <name type="scientific">Parvularcula dongshanensis</name>
    <dbReference type="NCBI Taxonomy" id="1173995"/>
    <lineage>
        <taxon>Bacteria</taxon>
        <taxon>Pseudomonadati</taxon>
        <taxon>Pseudomonadota</taxon>
        <taxon>Alphaproteobacteria</taxon>
        <taxon>Parvularculales</taxon>
        <taxon>Parvularculaceae</taxon>
        <taxon>Parvularcula</taxon>
    </lineage>
</organism>
<dbReference type="Gene3D" id="3.40.50.720">
    <property type="entry name" value="NAD(P)-binding Rossmann-like Domain"/>
    <property type="match status" value="1"/>
</dbReference>